<proteinExistence type="predicted"/>
<sequence length="346" mass="38063">MERACATWSAGEGRAVCCGAARAGAARHRQRAVSARATLPFLAAYAAAVHTKIKERDAMHGQLEPVLSVEYDIEKLRLINEFQEIGRSLWPGVPHVDCAFKAQSLCGMKLQPAPPGCIASVPCRLEQASEALRSDLADWNVKTKADIKNFLIELADDQVRIHQQTLVAWENAYKISIEADAREIFKTVSKNAVQNLSPSKCKADFTPTETDRDLDDFDIENCSESSAHALPLFQNDSCHYDSSTVDKRLSDSPPAHCQNSTSVDGREMELRSTDGCQIGCQSIDILKDVQNHLSDSSEGKVEDAVERHSDAGCPNDSHRVDTPNSECRVVSDPLSEFAEIDLHKDL</sequence>
<comment type="caution">
    <text evidence="2">The sequence shown here is derived from an EMBL/GenBank/DDBJ whole genome shotgun (WGS) entry which is preliminary data.</text>
</comment>
<dbReference type="InterPro" id="IPR027267">
    <property type="entry name" value="AH/BAR_dom_sf"/>
</dbReference>
<evidence type="ECO:0000313" key="2">
    <source>
        <dbReference type="EMBL" id="GBP10160.1"/>
    </source>
</evidence>
<evidence type="ECO:0000256" key="1">
    <source>
        <dbReference type="SAM" id="MobiDB-lite"/>
    </source>
</evidence>
<dbReference type="Proteomes" id="UP000299102">
    <property type="component" value="Unassembled WGS sequence"/>
</dbReference>
<feature type="compositionally biased region" description="Basic and acidic residues" evidence="1">
    <location>
        <begin position="294"/>
        <end position="321"/>
    </location>
</feature>
<reference evidence="2 3" key="1">
    <citation type="journal article" date="2019" name="Commun. Biol.">
        <title>The bagworm genome reveals a unique fibroin gene that provides high tensile strength.</title>
        <authorList>
            <person name="Kono N."/>
            <person name="Nakamura H."/>
            <person name="Ohtoshi R."/>
            <person name="Tomita M."/>
            <person name="Numata K."/>
            <person name="Arakawa K."/>
        </authorList>
    </citation>
    <scope>NUCLEOTIDE SEQUENCE [LARGE SCALE GENOMIC DNA]</scope>
</reference>
<dbReference type="Gene3D" id="1.20.1270.60">
    <property type="entry name" value="Arfaptin homology (AH) domain/BAR domain"/>
    <property type="match status" value="1"/>
</dbReference>
<gene>
    <name evidence="2" type="ORF">EVAR_77569_1</name>
</gene>
<accession>A0A4C1T9B8</accession>
<protein>
    <submittedName>
        <fullName evidence="2">Uncharacterized protein</fullName>
    </submittedName>
</protein>
<dbReference type="AlphaFoldDB" id="A0A4C1T9B8"/>
<feature type="region of interest" description="Disordered" evidence="1">
    <location>
        <begin position="294"/>
        <end position="327"/>
    </location>
</feature>
<name>A0A4C1T9B8_EUMVA</name>
<dbReference type="OrthoDB" id="205639at2759"/>
<dbReference type="EMBL" id="BGZK01000039">
    <property type="protein sequence ID" value="GBP10160.1"/>
    <property type="molecule type" value="Genomic_DNA"/>
</dbReference>
<evidence type="ECO:0000313" key="3">
    <source>
        <dbReference type="Proteomes" id="UP000299102"/>
    </source>
</evidence>
<keyword evidence="3" id="KW-1185">Reference proteome</keyword>
<organism evidence="2 3">
    <name type="scientific">Eumeta variegata</name>
    <name type="common">Bagworm moth</name>
    <name type="synonym">Eumeta japonica</name>
    <dbReference type="NCBI Taxonomy" id="151549"/>
    <lineage>
        <taxon>Eukaryota</taxon>
        <taxon>Metazoa</taxon>
        <taxon>Ecdysozoa</taxon>
        <taxon>Arthropoda</taxon>
        <taxon>Hexapoda</taxon>
        <taxon>Insecta</taxon>
        <taxon>Pterygota</taxon>
        <taxon>Neoptera</taxon>
        <taxon>Endopterygota</taxon>
        <taxon>Lepidoptera</taxon>
        <taxon>Glossata</taxon>
        <taxon>Ditrysia</taxon>
        <taxon>Tineoidea</taxon>
        <taxon>Psychidae</taxon>
        <taxon>Oiketicinae</taxon>
        <taxon>Eumeta</taxon>
    </lineage>
</organism>